<evidence type="ECO:0000313" key="1">
    <source>
        <dbReference type="EMBL" id="CAG6461145.1"/>
    </source>
</evidence>
<organism evidence="1">
    <name type="scientific">Culex pipiens</name>
    <name type="common">House mosquito</name>
    <dbReference type="NCBI Taxonomy" id="7175"/>
    <lineage>
        <taxon>Eukaryota</taxon>
        <taxon>Metazoa</taxon>
        <taxon>Ecdysozoa</taxon>
        <taxon>Arthropoda</taxon>
        <taxon>Hexapoda</taxon>
        <taxon>Insecta</taxon>
        <taxon>Pterygota</taxon>
        <taxon>Neoptera</taxon>
        <taxon>Endopterygota</taxon>
        <taxon>Diptera</taxon>
        <taxon>Nematocera</taxon>
        <taxon>Culicoidea</taxon>
        <taxon>Culicidae</taxon>
        <taxon>Culicinae</taxon>
        <taxon>Culicini</taxon>
        <taxon>Culex</taxon>
        <taxon>Culex</taxon>
    </lineage>
</organism>
<proteinExistence type="predicted"/>
<dbReference type="EMBL" id="HBUE01042143">
    <property type="protein sequence ID" value="CAG6461145.1"/>
    <property type="molecule type" value="Transcribed_RNA"/>
</dbReference>
<dbReference type="AlphaFoldDB" id="A0A8D8F854"/>
<accession>A0A8D8F854</accession>
<reference evidence="1" key="1">
    <citation type="submission" date="2021-05" db="EMBL/GenBank/DDBJ databases">
        <authorList>
            <person name="Alioto T."/>
            <person name="Alioto T."/>
            <person name="Gomez Garrido J."/>
        </authorList>
    </citation>
    <scope>NUCLEOTIDE SEQUENCE</scope>
</reference>
<sequence>MRVIKLLYQKQTSSLLLLLDQVFPFGYQFVRRRSLLGVKVTQLGQGHGRTHAAADSTSVSTPPRAVIKLWRWRFPRGQTSVGQSFAKLANRFGGAQLTRQWIHVRHGTVFVGQVLAGITSVVEFQQVGLRCDPFLFAQTLQLAFPVL</sequence>
<protein>
    <submittedName>
        <fullName evidence="1">(northern house mosquito) hypothetical protein</fullName>
    </submittedName>
</protein>
<name>A0A8D8F854_CULPI</name>